<comment type="caution">
    <text evidence="4">The sequence shown here is derived from an EMBL/GenBank/DDBJ whole genome shotgun (WGS) entry which is preliminary data.</text>
</comment>
<evidence type="ECO:0000259" key="3">
    <source>
        <dbReference type="Pfam" id="PF01464"/>
    </source>
</evidence>
<dbReference type="RefSeq" id="WP_169261443.1">
    <property type="nucleotide sequence ID" value="NZ_WTVQ01000029.1"/>
</dbReference>
<dbReference type="InterPro" id="IPR023346">
    <property type="entry name" value="Lysozyme-like_dom_sf"/>
</dbReference>
<dbReference type="PANTHER" id="PTHR37423:SF2">
    <property type="entry name" value="MEMBRANE-BOUND LYTIC MUREIN TRANSGLYCOSYLASE C"/>
    <property type="match status" value="1"/>
</dbReference>
<dbReference type="EMBL" id="WTVQ01000029">
    <property type="protein sequence ID" value="NMG76303.1"/>
    <property type="molecule type" value="Genomic_DNA"/>
</dbReference>
<dbReference type="InterPro" id="IPR008258">
    <property type="entry name" value="Transglycosylase_SLT_dom_1"/>
</dbReference>
<dbReference type="Gene3D" id="1.10.530.10">
    <property type="match status" value="1"/>
</dbReference>
<dbReference type="InterPro" id="IPR006597">
    <property type="entry name" value="Sel1-like"/>
</dbReference>
<dbReference type="SUPFAM" id="SSF81901">
    <property type="entry name" value="HCP-like"/>
    <property type="match status" value="1"/>
</dbReference>
<dbReference type="InterPro" id="IPR000189">
    <property type="entry name" value="Transglyc_AS"/>
</dbReference>
<dbReference type="PANTHER" id="PTHR37423">
    <property type="entry name" value="SOLUBLE LYTIC MUREIN TRANSGLYCOSYLASE-RELATED"/>
    <property type="match status" value="1"/>
</dbReference>
<dbReference type="Pfam" id="PF01464">
    <property type="entry name" value="SLT"/>
    <property type="match status" value="1"/>
</dbReference>
<sequence length="318" mass="34470">MKQRCRANRRFRLLAPWLLAAGVAVSTAAIAKRDGPESFPDRAVAGRARYLLEQAVAHEHGEGVGRDPVKAAALYCEAARLGDAEAMHSLGWMYANGRGLPRSDAYAGTLFAMAAFLGHAQAERMRRFTGDYVGDVPDCLQPPSEQQLEAGWSAESHIQALAAPRQSIARTVVKLARDYAISPRLALAIALTESGLNPVAVSPKNAMGVMQLIPATAARFNVRNPFDPVDNIKGGLAYLRWLLAYFRGDIALAAAGYNAGEGAVDRYRGVPPYPETKAYVARILAFVKRRQHPYDSSITEPSTVLPGLELVSQREVDS</sequence>
<dbReference type="PROSITE" id="PS00922">
    <property type="entry name" value="TRANSGLYCOSYLASE"/>
    <property type="match status" value="1"/>
</dbReference>
<dbReference type="Gene3D" id="1.25.40.10">
    <property type="entry name" value="Tetratricopeptide repeat domain"/>
    <property type="match status" value="1"/>
</dbReference>
<feature type="chain" id="PRO_5046836242" evidence="2">
    <location>
        <begin position="32"/>
        <end position="318"/>
    </location>
</feature>
<dbReference type="SMART" id="SM00671">
    <property type="entry name" value="SEL1"/>
    <property type="match status" value="2"/>
</dbReference>
<proteinExistence type="inferred from homology"/>
<dbReference type="Proteomes" id="UP000648984">
    <property type="component" value="Unassembled WGS sequence"/>
</dbReference>
<dbReference type="CDD" id="cd00254">
    <property type="entry name" value="LT-like"/>
    <property type="match status" value="1"/>
</dbReference>
<accession>A0ABX1QEE6</accession>
<name>A0ABX1QEE6_9RHOO</name>
<organism evidence="4 5">
    <name type="scientific">Aromatoleum diolicum</name>
    <dbReference type="NCBI Taxonomy" id="75796"/>
    <lineage>
        <taxon>Bacteria</taxon>
        <taxon>Pseudomonadati</taxon>
        <taxon>Pseudomonadota</taxon>
        <taxon>Betaproteobacteria</taxon>
        <taxon>Rhodocyclales</taxon>
        <taxon>Rhodocyclaceae</taxon>
        <taxon>Aromatoleum</taxon>
    </lineage>
</organism>
<evidence type="ECO:0000256" key="2">
    <source>
        <dbReference type="SAM" id="SignalP"/>
    </source>
</evidence>
<dbReference type="InterPro" id="IPR011990">
    <property type="entry name" value="TPR-like_helical_dom_sf"/>
</dbReference>
<keyword evidence="5" id="KW-1185">Reference proteome</keyword>
<dbReference type="SUPFAM" id="SSF53955">
    <property type="entry name" value="Lysozyme-like"/>
    <property type="match status" value="1"/>
</dbReference>
<reference evidence="4 5" key="1">
    <citation type="submission" date="2019-12" db="EMBL/GenBank/DDBJ databases">
        <title>Comparative genomics gives insights into the taxonomy of the Azoarcus-Aromatoleum group and reveals separate origins of nif in the plant-associated Azoarcus and non-plant-associated Aromatoleum sub-groups.</title>
        <authorList>
            <person name="Lafos M."/>
            <person name="Maluk M."/>
            <person name="Batista M."/>
            <person name="Junghare M."/>
            <person name="Carmona M."/>
            <person name="Faoro H."/>
            <person name="Cruz L.M."/>
            <person name="Battistoni F."/>
            <person name="De Souza E."/>
            <person name="Pedrosa F."/>
            <person name="Chen W.-M."/>
            <person name="Poole P.S."/>
            <person name="Dixon R.A."/>
            <person name="James E.K."/>
        </authorList>
    </citation>
    <scope>NUCLEOTIDE SEQUENCE [LARGE SCALE GENOMIC DNA]</scope>
    <source>
        <strain evidence="4 5">22Lin</strain>
    </source>
</reference>
<evidence type="ECO:0000256" key="1">
    <source>
        <dbReference type="ARBA" id="ARBA00007734"/>
    </source>
</evidence>
<dbReference type="Pfam" id="PF08238">
    <property type="entry name" value="Sel1"/>
    <property type="match status" value="2"/>
</dbReference>
<feature type="signal peptide" evidence="2">
    <location>
        <begin position="1"/>
        <end position="31"/>
    </location>
</feature>
<feature type="domain" description="Transglycosylase SLT" evidence="3">
    <location>
        <begin position="174"/>
        <end position="269"/>
    </location>
</feature>
<evidence type="ECO:0000313" key="4">
    <source>
        <dbReference type="EMBL" id="NMG76303.1"/>
    </source>
</evidence>
<evidence type="ECO:0000313" key="5">
    <source>
        <dbReference type="Proteomes" id="UP000648984"/>
    </source>
</evidence>
<keyword evidence="2" id="KW-0732">Signal</keyword>
<protein>
    <submittedName>
        <fullName evidence="4">Transglycosylase SLT domain-containing protein</fullName>
    </submittedName>
</protein>
<comment type="similarity">
    <text evidence="1">Belongs to the transglycosylase Slt family.</text>
</comment>
<gene>
    <name evidence="4" type="ORF">GPA25_16205</name>
</gene>